<comment type="caution">
    <text evidence="1">The sequence shown here is derived from an EMBL/GenBank/DDBJ whole genome shotgun (WGS) entry which is preliminary data.</text>
</comment>
<reference evidence="1" key="1">
    <citation type="submission" date="2021-01" db="EMBL/GenBank/DDBJ databases">
        <authorList>
            <consortium name="Genoscope - CEA"/>
            <person name="William W."/>
        </authorList>
    </citation>
    <scope>NUCLEOTIDE SEQUENCE</scope>
</reference>
<name>A0A8S1TN31_PAROT</name>
<evidence type="ECO:0000313" key="1">
    <source>
        <dbReference type="EMBL" id="CAD8153650.1"/>
    </source>
</evidence>
<evidence type="ECO:0000313" key="2">
    <source>
        <dbReference type="Proteomes" id="UP000683925"/>
    </source>
</evidence>
<accession>A0A8S1TN31</accession>
<keyword evidence="2" id="KW-1185">Reference proteome</keyword>
<sequence>MGCLFTMVQQQKPLSIKSNKVQEEKLNDQNIEEQPLNQQFIHIEFPLTHVEEPIMYIDVPLIQDDNSDLLTDTSLDKQEIQQIDESIKLRKIQLMKIKACEKFKRHNSLLVVGTIYEEEKKKQRAFSQNKIINKNISINNFYYQKFLSQYKAFEQPLDQQKNMIHQNIDQIDQEIREEIFSQENSFSSLKSLVSLCKYCTNEIQEGEYQLECFHCYHAKCLEELIINQIEKDQTLISCLCHQSIKTKLIKQILLTNNEKYEHFLEKQSLFLKSILQ</sequence>
<evidence type="ECO:0008006" key="3">
    <source>
        <dbReference type="Google" id="ProtNLM"/>
    </source>
</evidence>
<organism evidence="1 2">
    <name type="scientific">Paramecium octaurelia</name>
    <dbReference type="NCBI Taxonomy" id="43137"/>
    <lineage>
        <taxon>Eukaryota</taxon>
        <taxon>Sar</taxon>
        <taxon>Alveolata</taxon>
        <taxon>Ciliophora</taxon>
        <taxon>Intramacronucleata</taxon>
        <taxon>Oligohymenophorea</taxon>
        <taxon>Peniculida</taxon>
        <taxon>Parameciidae</taxon>
        <taxon>Paramecium</taxon>
    </lineage>
</organism>
<proteinExistence type="predicted"/>
<dbReference type="EMBL" id="CAJJDP010000028">
    <property type="protein sequence ID" value="CAD8153650.1"/>
    <property type="molecule type" value="Genomic_DNA"/>
</dbReference>
<gene>
    <name evidence="1" type="ORF">POCTA_138.1.T0280111</name>
</gene>
<protein>
    <recommendedName>
        <fullName evidence="3">RING-type domain-containing protein</fullName>
    </recommendedName>
</protein>
<dbReference type="AlphaFoldDB" id="A0A8S1TN31"/>
<dbReference type="OMA" id="YQLECFH"/>
<dbReference type="OrthoDB" id="6516538at2759"/>
<dbReference type="Proteomes" id="UP000683925">
    <property type="component" value="Unassembled WGS sequence"/>
</dbReference>